<sequence length="142" mass="15992">MDIFKANQVISGSHGTLMIDGEVFAEVSEVKIETKIERKEVWLPGGQKGEKIVGASGEGTIKRYKLNSNWFKKFTKLAKGNEVYFELYFQVDDPDVAGAEAIRITDCWNKDGFSIEAKRGEEMDEELKIGYLPINLKAVELI</sequence>
<dbReference type="Pfam" id="PF09393">
    <property type="entry name" value="DUF2001"/>
    <property type="match status" value="1"/>
</dbReference>
<dbReference type="EMBL" id="LSDD01000004">
    <property type="protein sequence ID" value="KXB70303.1"/>
    <property type="molecule type" value="Genomic_DNA"/>
</dbReference>
<keyword evidence="2" id="KW-1185">Reference proteome</keyword>
<accession>A0A134ARI1</accession>
<dbReference type="InterPro" id="IPR038628">
    <property type="entry name" value="XkdM-like_sf"/>
</dbReference>
<gene>
    <name evidence="1" type="ORF">HMPREF3180_00097</name>
</gene>
<dbReference type="Gene3D" id="2.30.110.40">
    <property type="entry name" value="Phage tail tube protein"/>
    <property type="match status" value="1"/>
</dbReference>
<dbReference type="STRING" id="157687.HMPREF3180_00097"/>
<proteinExistence type="predicted"/>
<dbReference type="OrthoDB" id="80762at2"/>
<organism evidence="1 2">
    <name type="scientific">Leptotrichia wadei</name>
    <dbReference type="NCBI Taxonomy" id="157687"/>
    <lineage>
        <taxon>Bacteria</taxon>
        <taxon>Fusobacteriati</taxon>
        <taxon>Fusobacteriota</taxon>
        <taxon>Fusobacteriia</taxon>
        <taxon>Fusobacteriales</taxon>
        <taxon>Leptotrichiaceae</taxon>
        <taxon>Leptotrichia</taxon>
    </lineage>
</organism>
<comment type="caution">
    <text evidence="1">The sequence shown here is derived from an EMBL/GenBank/DDBJ whole genome shotgun (WGS) entry which is preliminary data.</text>
</comment>
<evidence type="ECO:0008006" key="3">
    <source>
        <dbReference type="Google" id="ProtNLM"/>
    </source>
</evidence>
<dbReference type="InterPro" id="IPR018989">
    <property type="entry name" value="DUF2001"/>
</dbReference>
<dbReference type="Proteomes" id="UP000070483">
    <property type="component" value="Unassembled WGS sequence"/>
</dbReference>
<evidence type="ECO:0000313" key="2">
    <source>
        <dbReference type="Proteomes" id="UP000070483"/>
    </source>
</evidence>
<dbReference type="RefSeq" id="WP_060917200.1">
    <property type="nucleotide sequence ID" value="NZ_CAUTBH010000015.1"/>
</dbReference>
<evidence type="ECO:0000313" key="1">
    <source>
        <dbReference type="EMBL" id="KXB70303.1"/>
    </source>
</evidence>
<reference evidence="2" key="1">
    <citation type="submission" date="2016-01" db="EMBL/GenBank/DDBJ databases">
        <authorList>
            <person name="Mitreva M."/>
            <person name="Pepin K.H."/>
            <person name="Mihindukulasuriya K.A."/>
            <person name="Fulton R."/>
            <person name="Fronick C."/>
            <person name="O'Laughlin M."/>
            <person name="Miner T."/>
            <person name="Herter B."/>
            <person name="Rosa B.A."/>
            <person name="Cordes M."/>
            <person name="Tomlinson C."/>
            <person name="Wollam A."/>
            <person name="Palsikar V.B."/>
            <person name="Mardis E.R."/>
            <person name="Wilson R.K."/>
        </authorList>
    </citation>
    <scope>NUCLEOTIDE SEQUENCE [LARGE SCALE GENOMIC DNA]</scope>
    <source>
        <strain evidence="2">KA00185</strain>
    </source>
</reference>
<dbReference type="AlphaFoldDB" id="A0A134ARI1"/>
<dbReference type="SUPFAM" id="SSF69279">
    <property type="entry name" value="Phage tail proteins"/>
    <property type="match status" value="1"/>
</dbReference>
<protein>
    <recommendedName>
        <fullName evidence="3">Phage-like element PBSX protein xkdM</fullName>
    </recommendedName>
</protein>
<dbReference type="PATRIC" id="fig|157687.3.peg.98"/>
<name>A0A134ARI1_9FUSO</name>